<keyword evidence="4" id="KW-1185">Reference proteome</keyword>
<dbReference type="Pfam" id="PF00975">
    <property type="entry name" value="Thioesterase"/>
    <property type="match status" value="1"/>
</dbReference>
<sequence length="520" mass="58312">MGQELALLSQEIYRESALIKITPAHLSVLTPCLNMAESHKVAHIFVIGGESLTWETLEPWLKAFPNARFFNEYGPTETVVGCCVYKVNRACQNRRGSVPIGRPIFNTRLFVMKGNKPSLPYQKGELCIASPGVANGYLNREQITAEKFTYLHLQPFAPVRVYRTGDIVSWERSKELMYFGREDAQIKLNGYRIELQEIVHAIQYCTAISDVVVIEKDKTLLAFIQSDGDGGSLSEGSVKADLIKVLPHYMVPHRIIFLASLPITDNGKFDRHKMAGMEPESLRPVRVFPNSMEEICIHKLWLEILSLKGLNGQQLPFESYHTMLDTWLLSIESTHQGGKIILCGHSFGALIAQDLAWLLEQKGYQPLIIMLDACFEDTGGDAEELSGNHLTQLIADIYGVMLPEHSSMAVGFKSVYEQHVKFICDYSPSGQISSPLLYLMAEESPHSGKESVELWLSRWAGRYILSSVRGGHHTMLYRENIATVSSLLEDFIMENLNAPLSMSADAAAAVLTPHEQKRYC</sequence>
<name>A0A2D0L2T6_9GAMM</name>
<evidence type="ECO:0000313" key="3">
    <source>
        <dbReference type="EMBL" id="PHM69991.1"/>
    </source>
</evidence>
<feature type="domain" description="AMP-dependent synthetase/ligase" evidence="1">
    <location>
        <begin position="42"/>
        <end position="138"/>
    </location>
</feature>
<dbReference type="OrthoDB" id="9757559at2"/>
<dbReference type="Gene3D" id="3.40.50.980">
    <property type="match status" value="1"/>
</dbReference>
<dbReference type="PANTHER" id="PTHR45527">
    <property type="entry name" value="NONRIBOSOMAL PEPTIDE SYNTHETASE"/>
    <property type="match status" value="1"/>
</dbReference>
<proteinExistence type="predicted"/>
<dbReference type="Gene3D" id="3.40.50.1820">
    <property type="entry name" value="alpha/beta hydrolase"/>
    <property type="match status" value="1"/>
</dbReference>
<dbReference type="RefSeq" id="WP_099143079.1">
    <property type="nucleotide sequence ID" value="NZ_CAWNOR010000062.1"/>
</dbReference>
<dbReference type="SUPFAM" id="SSF53474">
    <property type="entry name" value="alpha/beta-Hydrolases"/>
    <property type="match status" value="1"/>
</dbReference>
<dbReference type="Proteomes" id="UP000221101">
    <property type="component" value="Unassembled WGS sequence"/>
</dbReference>
<dbReference type="Gene3D" id="3.30.300.30">
    <property type="match status" value="1"/>
</dbReference>
<dbReference type="EMBL" id="NJCX01000028">
    <property type="protein sequence ID" value="PHM69991.1"/>
    <property type="molecule type" value="Genomic_DNA"/>
</dbReference>
<organism evidence="3 4">
    <name type="scientific">Xenorhabdus kozodoii</name>
    <dbReference type="NCBI Taxonomy" id="351676"/>
    <lineage>
        <taxon>Bacteria</taxon>
        <taxon>Pseudomonadati</taxon>
        <taxon>Pseudomonadota</taxon>
        <taxon>Gammaproteobacteria</taxon>
        <taxon>Enterobacterales</taxon>
        <taxon>Morganellaceae</taxon>
        <taxon>Xenorhabdus</taxon>
    </lineage>
</organism>
<protein>
    <submittedName>
        <fullName evidence="3">Amino acid adenylation</fullName>
    </submittedName>
</protein>
<dbReference type="SUPFAM" id="SSF56801">
    <property type="entry name" value="Acetyl-CoA synthetase-like"/>
    <property type="match status" value="1"/>
</dbReference>
<dbReference type="Gene3D" id="2.30.38.10">
    <property type="entry name" value="Luciferase, Domain 3"/>
    <property type="match status" value="1"/>
</dbReference>
<dbReference type="GO" id="GO:0031177">
    <property type="term" value="F:phosphopantetheine binding"/>
    <property type="evidence" value="ECO:0007669"/>
    <property type="project" value="TreeGrafter"/>
</dbReference>
<evidence type="ECO:0000313" key="4">
    <source>
        <dbReference type="Proteomes" id="UP000221101"/>
    </source>
</evidence>
<dbReference type="InterPro" id="IPR001031">
    <property type="entry name" value="Thioesterase"/>
</dbReference>
<comment type="caution">
    <text evidence="3">The sequence shown here is derived from an EMBL/GenBank/DDBJ whole genome shotgun (WGS) entry which is preliminary data.</text>
</comment>
<evidence type="ECO:0000259" key="1">
    <source>
        <dbReference type="Pfam" id="PF00501"/>
    </source>
</evidence>
<feature type="domain" description="Thioesterase" evidence="2">
    <location>
        <begin position="312"/>
        <end position="485"/>
    </location>
</feature>
<dbReference type="InterPro" id="IPR000873">
    <property type="entry name" value="AMP-dep_synth/lig_dom"/>
</dbReference>
<evidence type="ECO:0000259" key="2">
    <source>
        <dbReference type="Pfam" id="PF00975"/>
    </source>
</evidence>
<dbReference type="AlphaFoldDB" id="A0A2D0L2T6"/>
<dbReference type="InterPro" id="IPR045851">
    <property type="entry name" value="AMP-bd_C_sf"/>
</dbReference>
<dbReference type="GO" id="GO:0005737">
    <property type="term" value="C:cytoplasm"/>
    <property type="evidence" value="ECO:0007669"/>
    <property type="project" value="TreeGrafter"/>
</dbReference>
<accession>A0A2D0L2T6</accession>
<dbReference type="InterPro" id="IPR029058">
    <property type="entry name" value="AB_hydrolase_fold"/>
</dbReference>
<dbReference type="GO" id="GO:0043041">
    <property type="term" value="P:amino acid activation for nonribosomal peptide biosynthetic process"/>
    <property type="evidence" value="ECO:0007669"/>
    <property type="project" value="TreeGrafter"/>
</dbReference>
<dbReference type="GO" id="GO:0044550">
    <property type="term" value="P:secondary metabolite biosynthetic process"/>
    <property type="evidence" value="ECO:0007669"/>
    <property type="project" value="TreeGrafter"/>
</dbReference>
<reference evidence="3 4" key="1">
    <citation type="journal article" date="2017" name="Nat. Microbiol.">
        <title>Natural product diversity associated with the nematode symbionts Photorhabdus and Xenorhabdus.</title>
        <authorList>
            <person name="Tobias N.J."/>
            <person name="Wolff H."/>
            <person name="Djahanschiri B."/>
            <person name="Grundmann F."/>
            <person name="Kronenwerth M."/>
            <person name="Shi Y.M."/>
            <person name="Simonyi S."/>
            <person name="Grun P."/>
            <person name="Shapiro-Ilan D."/>
            <person name="Pidot S.J."/>
            <person name="Stinear T.P."/>
            <person name="Ebersberger I."/>
            <person name="Bode H.B."/>
        </authorList>
    </citation>
    <scope>NUCLEOTIDE SEQUENCE [LARGE SCALE GENOMIC DNA]</scope>
    <source>
        <strain evidence="3 4">DSM 17907</strain>
    </source>
</reference>
<dbReference type="PANTHER" id="PTHR45527:SF1">
    <property type="entry name" value="FATTY ACID SYNTHASE"/>
    <property type="match status" value="1"/>
</dbReference>
<gene>
    <name evidence="3" type="ORF">Xkoz_03257</name>
</gene>
<dbReference type="Pfam" id="PF00501">
    <property type="entry name" value="AMP-binding"/>
    <property type="match status" value="1"/>
</dbReference>